<keyword evidence="2" id="KW-1003">Cell membrane</keyword>
<evidence type="ECO:0000256" key="1">
    <source>
        <dbReference type="ARBA" id="ARBA00004651"/>
    </source>
</evidence>
<dbReference type="InterPro" id="IPR033480">
    <property type="entry name" value="sCache_2"/>
</dbReference>
<dbReference type="RefSeq" id="WP_093558735.1">
    <property type="nucleotide sequence ID" value="NZ_FPBO01000033.1"/>
</dbReference>
<feature type="chain" id="PRO_5011636721" evidence="6">
    <location>
        <begin position="27"/>
        <end position="152"/>
    </location>
</feature>
<dbReference type="InterPro" id="IPR004010">
    <property type="entry name" value="Double_Cache_2"/>
</dbReference>
<dbReference type="EMBL" id="FPBO01000033">
    <property type="protein sequence ID" value="SFV11008.1"/>
    <property type="molecule type" value="Genomic_DNA"/>
</dbReference>
<evidence type="ECO:0000256" key="4">
    <source>
        <dbReference type="ARBA" id="ARBA00022989"/>
    </source>
</evidence>
<keyword evidence="9" id="KW-1185">Reference proteome</keyword>
<evidence type="ECO:0000256" key="6">
    <source>
        <dbReference type="SAM" id="SignalP"/>
    </source>
</evidence>
<evidence type="ECO:0000256" key="3">
    <source>
        <dbReference type="ARBA" id="ARBA00022692"/>
    </source>
</evidence>
<dbReference type="Gene3D" id="3.30.450.20">
    <property type="entry name" value="PAS domain"/>
    <property type="match status" value="1"/>
</dbReference>
<keyword evidence="6" id="KW-0732">Signal</keyword>
<evidence type="ECO:0000313" key="8">
    <source>
        <dbReference type="EMBL" id="SFV11008.1"/>
    </source>
</evidence>
<dbReference type="STRING" id="1035707.SAMN05216552_10337"/>
<keyword evidence="5" id="KW-0472">Membrane</keyword>
<dbReference type="AlphaFoldDB" id="A0A1I7LMX3"/>
<dbReference type="Proteomes" id="UP000199391">
    <property type="component" value="Unassembled WGS sequence"/>
</dbReference>
<evidence type="ECO:0000256" key="2">
    <source>
        <dbReference type="ARBA" id="ARBA00022475"/>
    </source>
</evidence>
<dbReference type="Pfam" id="PF08269">
    <property type="entry name" value="dCache_2"/>
    <property type="match status" value="1"/>
</dbReference>
<evidence type="ECO:0000259" key="7">
    <source>
        <dbReference type="SMART" id="SM01049"/>
    </source>
</evidence>
<name>A0A1I7LMX3_9BURK</name>
<protein>
    <submittedName>
        <fullName evidence="8">Single Cache domain 2-containing protein</fullName>
    </submittedName>
</protein>
<accession>A0A1I7LMX3</accession>
<feature type="signal peptide" evidence="6">
    <location>
        <begin position="1"/>
        <end position="26"/>
    </location>
</feature>
<dbReference type="GO" id="GO:0005886">
    <property type="term" value="C:plasma membrane"/>
    <property type="evidence" value="ECO:0007669"/>
    <property type="project" value="UniProtKB-SubCell"/>
</dbReference>
<evidence type="ECO:0000256" key="5">
    <source>
        <dbReference type="ARBA" id="ARBA00023136"/>
    </source>
</evidence>
<gene>
    <name evidence="8" type="ORF">SAMN05216552_10337</name>
</gene>
<proteinExistence type="predicted"/>
<evidence type="ECO:0000313" key="9">
    <source>
        <dbReference type="Proteomes" id="UP000199391"/>
    </source>
</evidence>
<organism evidence="8 9">
    <name type="scientific">Pseudoduganella namucuonensis</name>
    <dbReference type="NCBI Taxonomy" id="1035707"/>
    <lineage>
        <taxon>Bacteria</taxon>
        <taxon>Pseudomonadati</taxon>
        <taxon>Pseudomonadota</taxon>
        <taxon>Betaproteobacteria</taxon>
        <taxon>Burkholderiales</taxon>
        <taxon>Oxalobacteraceae</taxon>
        <taxon>Telluria group</taxon>
        <taxon>Pseudoduganella</taxon>
    </lineage>
</organism>
<keyword evidence="4" id="KW-1133">Transmembrane helix</keyword>
<sequence length="152" mass="16584">MKRLITKSALWLGVALMAGGGGIARAATTEEAVALVKEAVQLVRQDREKAFTEFNNPAGRFVKGELYIVAVSLDGVVLAHGANAKMINKNILEIKDTDGKQFVKEQTNLAKTKGSGWVDFRWPNPVTKAIEPKTVYIEKVDDLLIAGGIYKK</sequence>
<keyword evidence="3" id="KW-0812">Transmembrane</keyword>
<comment type="subcellular location">
    <subcellularLocation>
        <location evidence="1">Cell membrane</location>
        <topology evidence="1">Multi-pass membrane protein</topology>
    </subcellularLocation>
</comment>
<reference evidence="9" key="1">
    <citation type="submission" date="2016-10" db="EMBL/GenBank/DDBJ databases">
        <authorList>
            <person name="Varghese N."/>
            <person name="Submissions S."/>
        </authorList>
    </citation>
    <scope>NUCLEOTIDE SEQUENCE [LARGE SCALE GENOMIC DNA]</scope>
    <source>
        <strain evidence="9">CGMCC 1.11014</strain>
    </source>
</reference>
<dbReference type="OrthoDB" id="9178561at2"/>
<dbReference type="SMART" id="SM01049">
    <property type="entry name" value="Cache_2"/>
    <property type="match status" value="1"/>
</dbReference>
<feature type="domain" description="Single Cache" evidence="7">
    <location>
        <begin position="24"/>
        <end position="104"/>
    </location>
</feature>